<dbReference type="InterPro" id="IPR047278">
    <property type="entry name" value="DEN5A/B"/>
</dbReference>
<dbReference type="SMART" id="SM00799">
    <property type="entry name" value="DENN"/>
    <property type="match status" value="1"/>
</dbReference>
<evidence type="ECO:0000259" key="8">
    <source>
        <dbReference type="PROSITE" id="PS50211"/>
    </source>
</evidence>
<dbReference type="InterPro" id="IPR037516">
    <property type="entry name" value="Tripartite_DENN"/>
</dbReference>
<name>A0A5K3FFI6_MESCO</name>
<dbReference type="PROSITE" id="PS50095">
    <property type="entry name" value="PLAT"/>
    <property type="match status" value="1"/>
</dbReference>
<comment type="similarity">
    <text evidence="2">Belongs to the RAB6IP1 family.</text>
</comment>
<dbReference type="InterPro" id="IPR043153">
    <property type="entry name" value="DENN_C"/>
</dbReference>
<evidence type="ECO:0000256" key="1">
    <source>
        <dbReference type="ARBA" id="ARBA00004370"/>
    </source>
</evidence>
<feature type="region of interest" description="Disordered" evidence="6">
    <location>
        <begin position="1557"/>
        <end position="1618"/>
    </location>
</feature>
<evidence type="ECO:0000313" key="10">
    <source>
        <dbReference type="WBParaSite" id="MCU_007763-RA"/>
    </source>
</evidence>
<dbReference type="PROSITE" id="PS50211">
    <property type="entry name" value="DENN"/>
    <property type="match status" value="1"/>
</dbReference>
<comment type="caution">
    <text evidence="5">Lacks conserved residue(s) required for the propagation of feature annotation.</text>
</comment>
<dbReference type="InterPro" id="IPR004012">
    <property type="entry name" value="Run_dom"/>
</dbReference>
<feature type="region of interest" description="Disordered" evidence="6">
    <location>
        <begin position="826"/>
        <end position="847"/>
    </location>
</feature>
<dbReference type="InterPro" id="IPR005113">
    <property type="entry name" value="uDENN_dom"/>
</dbReference>
<dbReference type="InterPro" id="IPR001024">
    <property type="entry name" value="PLAT/LH2_dom"/>
</dbReference>
<feature type="compositionally biased region" description="Low complexity" evidence="6">
    <location>
        <begin position="1134"/>
        <end position="1143"/>
    </location>
</feature>
<dbReference type="Gene3D" id="2.60.60.20">
    <property type="entry name" value="PLAT/LH2 domain"/>
    <property type="match status" value="1"/>
</dbReference>
<proteinExistence type="inferred from homology"/>
<dbReference type="PANTHER" id="PTHR46070">
    <property type="entry name" value="PINSTRIPE, ISOFORM A"/>
    <property type="match status" value="1"/>
</dbReference>
<dbReference type="Pfam" id="PF03455">
    <property type="entry name" value="dDENN"/>
    <property type="match status" value="1"/>
</dbReference>
<feature type="compositionally biased region" description="Polar residues" evidence="6">
    <location>
        <begin position="1066"/>
        <end position="1076"/>
    </location>
</feature>
<dbReference type="Pfam" id="PF02759">
    <property type="entry name" value="RUN"/>
    <property type="match status" value="1"/>
</dbReference>
<feature type="domain" description="RUN" evidence="9">
    <location>
        <begin position="1454"/>
        <end position="1722"/>
    </location>
</feature>
<dbReference type="Pfam" id="PF03456">
    <property type="entry name" value="uDENN"/>
    <property type="match status" value="1"/>
</dbReference>
<evidence type="ECO:0000256" key="2">
    <source>
        <dbReference type="ARBA" id="ARBA00006664"/>
    </source>
</evidence>
<sequence>CLLAGVKWTNKYYDQNLVIVFFPIHSLWSSFKIIILKTMHPVAEYFFVAGLNPEIQLQPHFSQTRQPSDSPSQIVQSAYKCHILQHFPEHRHSFPFSEESTALVVMPNGLRFFTDAHPLMQKARAPFRHAFIITREDGQRVFGYAILFPEEVTHPGVKATLREQQRLVEAGSTANRFFTMKAIGILSRWAFTSGFFGWLEDLWSGTYNHGELALESYVYNLLFESRLCDPGKCSVVCGPSTQHYFFRPANFHVSPEVSNTRDGGVEADRKGSGMSWLPVFEYPLVHLLQLFPFEHFLRLLTCAFLEHRIVLLSADYYRLMVVGEGIICLLQPFVWPHVYAPVLPATLTHFLDAPVPYIMGMRLQQPPPPPPPSASVSATTLRDSLASLTAFPSFGLASEANVCYVDIDQGKVHSMDVDLPAFPNSTELRQAIEEAVLSHHRRQQMFAQPPGQSLSANFIATPLSSVPHRQSVSRTRSSNSAHVRLGSDASIRVPARKASECLSSSTVIKRPQLSAKPPIIQRSASYRLIEQIAVTTTASQSSLQHSFTEEAIATAPSTDASTTPSSDSEVCAASLSAEEYASMMRKIAKQVTSRQELPHYADLLKFNYAIRDIFLSHLSMIFVDFETFVVAGHNSGDTEDQASCGLQAFDKVGFLSDCPETHMSFLSAFLETQMFATFMDTRLAMGATRQAQRCTNCGMTRAAPPPAASTPHGPTTLAAGSSVSAFLARVQALKESTVNSSVAHPQPPATDRLSRRLPQHLDDTHTPSTSRERKARHIATSSLKSPLDGVQFCSAPLPHPLPSTKKPTFAISYQVDRFPLLDGSLLSKSPANRHPRGDSPPTGAALAVPSPFLPDVEGEQQASALGDDAIKAVTCEHCSAPQTLPIPVIDQTSAPTQSTSSRTIQLKGRDGLTRLLTGPPSGTHEASSQSPSMAQAHWDFVDALLEECKHRTKRMVIQKMGQEALHLGHNYQSVSEVEENTLVSGLCDLLERIWSHGLQKKHGASALWVHLMAFVDRNSTLSPEGVHQTAQSPASLSTRPPASPAASGRIARSASTASTAPPPNPEYSQLTPTNYASIPRRSAGPTERRISQTVTRSSSVVPSVAVQRSPAVARMRQLWGSGQRRASTPGRAEPSTTSTPTTPRAADGALVVSVASLLDAGGNSVASLLDDVEAVRTVASTAGYKLRTNIGLARAFVRLALEKKRLSAYLKLLLSDAVLLRELYLRHAFLRCEEEREQFLIHLLSLDAVDYYSFTRMLQKAELLYRVAVVSAGRGRLLVSSSANAWFCLRGHLGSSGVVALPRSSPSYLEFQHQNLGILNTLLIGHDNAGFSPNMFIEAVLVVTPLTNHVYLFPCGHWLGRGVEDNSCERLLIGQVARVTNEGTVVVSRSGEGAAIENEEAASSLSAPLMKLYADTILDPVTSAVLDRLANAVNRLAKHFACAGKAEATMSLSALLCGTESGLVPALEAVFTHGIRSSGMFQRRRLYAWDFFERFVEYNTRNPPGDQACPPQELKADAEVRIGGFSVSFVTSPRVVRTLPRSGNTASAVVATASTAGPHNLDNWRRGGGTRTGPPTLPRRAPLLTATTSSSSPAVRRTSSGWQSQPCSPGAVLKQRRDRSRSQAASTILVLENFIAAFNHVNSSGAGVGKLGKFQRMVCIGCRDHTLAAWIPVLATSSPSVVRQIYDTRVPNFLLDAELRQSVQTLLSTLNDFTFKLDPALLGLCPETESTGPVE</sequence>
<dbReference type="GO" id="GO:0031267">
    <property type="term" value="F:small GTPase binding"/>
    <property type="evidence" value="ECO:0007669"/>
    <property type="project" value="InterPro"/>
</dbReference>
<dbReference type="WBParaSite" id="MCU_007763-RA">
    <property type="protein sequence ID" value="MCU_007763-RA"/>
    <property type="gene ID" value="MCU_007763"/>
</dbReference>
<dbReference type="SMART" id="SM00800">
    <property type="entry name" value="uDENN"/>
    <property type="match status" value="1"/>
</dbReference>
<dbReference type="Gene3D" id="3.40.50.11500">
    <property type="match status" value="1"/>
</dbReference>
<reference evidence="10" key="1">
    <citation type="submission" date="2019-11" db="UniProtKB">
        <authorList>
            <consortium name="WormBaseParasite"/>
        </authorList>
    </citation>
    <scope>IDENTIFICATION</scope>
</reference>
<feature type="compositionally biased region" description="Low complexity" evidence="6">
    <location>
        <begin position="1091"/>
        <end position="1105"/>
    </location>
</feature>
<dbReference type="InterPro" id="IPR005112">
    <property type="entry name" value="dDENN_dom"/>
</dbReference>
<dbReference type="SUPFAM" id="SSF140741">
    <property type="entry name" value="RUN domain-like"/>
    <property type="match status" value="2"/>
</dbReference>
<dbReference type="Gene3D" id="1.20.58.900">
    <property type="match status" value="3"/>
</dbReference>
<feature type="domain" description="UDENN" evidence="8">
    <location>
        <begin position="60"/>
        <end position="690"/>
    </location>
</feature>
<evidence type="ECO:0000259" key="7">
    <source>
        <dbReference type="PROSITE" id="PS50095"/>
    </source>
</evidence>
<keyword evidence="3" id="KW-0677">Repeat</keyword>
<comment type="subcellular location">
    <subcellularLocation>
        <location evidence="1">Membrane</location>
    </subcellularLocation>
</comment>
<feature type="region of interest" description="Disordered" evidence="6">
    <location>
        <begin position="736"/>
        <end position="782"/>
    </location>
</feature>
<evidence type="ECO:0000259" key="9">
    <source>
        <dbReference type="PROSITE" id="PS50826"/>
    </source>
</evidence>
<dbReference type="SMART" id="SM00801">
    <property type="entry name" value="dDENN"/>
    <property type="match status" value="1"/>
</dbReference>
<evidence type="ECO:0000256" key="6">
    <source>
        <dbReference type="SAM" id="MobiDB-lite"/>
    </source>
</evidence>
<feature type="domain" description="RUN" evidence="9">
    <location>
        <begin position="977"/>
        <end position="1259"/>
    </location>
</feature>
<dbReference type="InterPro" id="IPR036392">
    <property type="entry name" value="PLAT/LH2_dom_sf"/>
</dbReference>
<feature type="domain" description="PLAT" evidence="7">
    <location>
        <begin position="1263"/>
        <end position="1373"/>
    </location>
</feature>
<evidence type="ECO:0000256" key="5">
    <source>
        <dbReference type="PROSITE-ProRule" id="PRU00152"/>
    </source>
</evidence>
<dbReference type="SUPFAM" id="SSF49723">
    <property type="entry name" value="Lipase/lipooxygenase domain (PLAT/LH2 domain)"/>
    <property type="match status" value="1"/>
</dbReference>
<feature type="compositionally biased region" description="Low complexity" evidence="6">
    <location>
        <begin position="1032"/>
        <end position="1059"/>
    </location>
</feature>
<keyword evidence="4" id="KW-0472">Membrane</keyword>
<dbReference type="GO" id="GO:0005085">
    <property type="term" value="F:guanyl-nucleotide exchange factor activity"/>
    <property type="evidence" value="ECO:0007669"/>
    <property type="project" value="InterPro"/>
</dbReference>
<accession>A0A5K3FFI6</accession>
<dbReference type="InterPro" id="IPR037213">
    <property type="entry name" value="Run_dom_sf"/>
</dbReference>
<organism evidence="10">
    <name type="scientific">Mesocestoides corti</name>
    <name type="common">Flatworm</name>
    <dbReference type="NCBI Taxonomy" id="53468"/>
    <lineage>
        <taxon>Eukaryota</taxon>
        <taxon>Metazoa</taxon>
        <taxon>Spiralia</taxon>
        <taxon>Lophotrochozoa</taxon>
        <taxon>Platyhelminthes</taxon>
        <taxon>Cestoda</taxon>
        <taxon>Eucestoda</taxon>
        <taxon>Cyclophyllidea</taxon>
        <taxon>Mesocestoididae</taxon>
        <taxon>Mesocestoides</taxon>
    </lineage>
</organism>
<evidence type="ECO:0000256" key="3">
    <source>
        <dbReference type="ARBA" id="ARBA00022737"/>
    </source>
</evidence>
<dbReference type="InterPro" id="IPR001194">
    <property type="entry name" value="cDENN_dom"/>
</dbReference>
<dbReference type="PANTHER" id="PTHR46070:SF1">
    <property type="entry name" value="PINSTRIPE, ISOFORM A"/>
    <property type="match status" value="1"/>
</dbReference>
<dbReference type="Pfam" id="PF02141">
    <property type="entry name" value="DENN"/>
    <property type="match status" value="1"/>
</dbReference>
<evidence type="ECO:0000256" key="4">
    <source>
        <dbReference type="ARBA" id="ARBA00023136"/>
    </source>
</evidence>
<dbReference type="GO" id="GO:0016020">
    <property type="term" value="C:membrane"/>
    <property type="evidence" value="ECO:0007669"/>
    <property type="project" value="UniProtKB-SubCell"/>
</dbReference>
<feature type="region of interest" description="Disordered" evidence="6">
    <location>
        <begin position="1023"/>
        <end position="1105"/>
    </location>
</feature>
<protein>
    <submittedName>
        <fullName evidence="10">UDENN domain-containing protein</fullName>
    </submittedName>
</protein>
<feature type="compositionally biased region" description="Low complexity" evidence="6">
    <location>
        <begin position="1572"/>
        <end position="1600"/>
    </location>
</feature>
<dbReference type="SMART" id="SM00593">
    <property type="entry name" value="RUN"/>
    <property type="match status" value="2"/>
</dbReference>
<dbReference type="PROSITE" id="PS50826">
    <property type="entry name" value="RUN"/>
    <property type="match status" value="2"/>
</dbReference>
<feature type="region of interest" description="Disordered" evidence="6">
    <location>
        <begin position="1118"/>
        <end position="1145"/>
    </location>
</feature>